<dbReference type="Proteomes" id="UP000288178">
    <property type="component" value="Unassembled WGS sequence"/>
</dbReference>
<sequence length="185" mass="20230">MKGLPRGGPFLLVAALLAGGALATPDGKRNVTLHARDGSTVVIGQVTFTPQPDGSAHFALTMDHARFGDHFLSMREFKCLPGGTEILCHVPYPYAQPGTVRDGDLAWLEHALLFMFKKPSEFGAKLWNGVYWSLKPEGQGWVGTPQAVDLNLISAPPDKPGPPFRKPLRDDMPADARWFVRLTID</sequence>
<organism evidence="2 3">
    <name type="scientific">Rubrivivax albus</name>
    <dbReference type="NCBI Taxonomy" id="2499835"/>
    <lineage>
        <taxon>Bacteria</taxon>
        <taxon>Pseudomonadati</taxon>
        <taxon>Pseudomonadota</taxon>
        <taxon>Betaproteobacteria</taxon>
        <taxon>Burkholderiales</taxon>
        <taxon>Sphaerotilaceae</taxon>
        <taxon>Rubrivivax</taxon>
    </lineage>
</organism>
<gene>
    <name evidence="2" type="ORF">ENE75_19455</name>
</gene>
<comment type="caution">
    <text evidence="2">The sequence shown here is derived from an EMBL/GenBank/DDBJ whole genome shotgun (WGS) entry which is preliminary data.</text>
</comment>
<feature type="signal peptide" evidence="1">
    <location>
        <begin position="1"/>
        <end position="23"/>
    </location>
</feature>
<keyword evidence="3" id="KW-1185">Reference proteome</keyword>
<evidence type="ECO:0000256" key="1">
    <source>
        <dbReference type="SAM" id="SignalP"/>
    </source>
</evidence>
<feature type="chain" id="PRO_5019460351" evidence="1">
    <location>
        <begin position="24"/>
        <end position="185"/>
    </location>
</feature>
<dbReference type="AlphaFoldDB" id="A0A437JSR2"/>
<dbReference type="EMBL" id="SACT01000007">
    <property type="protein sequence ID" value="RVT49846.1"/>
    <property type="molecule type" value="Genomic_DNA"/>
</dbReference>
<accession>A0A437JSR2</accession>
<reference evidence="2 3" key="1">
    <citation type="submission" date="2019-01" db="EMBL/GenBank/DDBJ databases">
        <authorList>
            <person name="Chen W.-M."/>
        </authorList>
    </citation>
    <scope>NUCLEOTIDE SEQUENCE [LARGE SCALE GENOMIC DNA]</scope>
    <source>
        <strain evidence="2 3">ICH-3</strain>
    </source>
</reference>
<name>A0A437JSR2_9BURK</name>
<dbReference type="OrthoDB" id="7987888at2"/>
<evidence type="ECO:0000313" key="2">
    <source>
        <dbReference type="EMBL" id="RVT49846.1"/>
    </source>
</evidence>
<protein>
    <submittedName>
        <fullName evidence="2">Uncharacterized protein</fullName>
    </submittedName>
</protein>
<keyword evidence="1" id="KW-0732">Signal</keyword>
<proteinExistence type="predicted"/>
<evidence type="ECO:0000313" key="3">
    <source>
        <dbReference type="Proteomes" id="UP000288178"/>
    </source>
</evidence>